<protein>
    <submittedName>
        <fullName evidence="4">Portal protein</fullName>
    </submittedName>
</protein>
<name>A0A8S5VF00_9CAUD</name>
<dbReference type="Pfam" id="PF04860">
    <property type="entry name" value="Phage_portal"/>
    <property type="match status" value="1"/>
</dbReference>
<evidence type="ECO:0000313" key="4">
    <source>
        <dbReference type="EMBL" id="DAG05353.1"/>
    </source>
</evidence>
<keyword evidence="2" id="KW-1171">Viral genome ejection through host cell envelope</keyword>
<reference evidence="4" key="1">
    <citation type="journal article" date="2021" name="Proc. Natl. Acad. Sci. U.S.A.">
        <title>A Catalog of Tens of Thousands of Viruses from Human Metagenomes Reveals Hidden Associations with Chronic Diseases.</title>
        <authorList>
            <person name="Tisza M.J."/>
            <person name="Buck C.B."/>
        </authorList>
    </citation>
    <scope>NUCLEOTIDE SEQUENCE</scope>
    <source>
        <strain evidence="4">Ctai52</strain>
    </source>
</reference>
<keyword evidence="2" id="KW-1160">Virus entry into host cell</keyword>
<proteinExistence type="predicted"/>
<dbReference type="EMBL" id="BK016258">
    <property type="protein sequence ID" value="DAG05353.1"/>
    <property type="molecule type" value="Genomic_DNA"/>
</dbReference>
<keyword evidence="1" id="KW-1188">Viral release from host cell</keyword>
<evidence type="ECO:0000256" key="3">
    <source>
        <dbReference type="ARBA" id="ARBA00023219"/>
    </source>
</evidence>
<dbReference type="InterPro" id="IPR006944">
    <property type="entry name" value="Phage/GTA_portal"/>
</dbReference>
<evidence type="ECO:0000256" key="2">
    <source>
        <dbReference type="ARBA" id="ARBA00023009"/>
    </source>
</evidence>
<keyword evidence="1" id="KW-0118">Viral capsid assembly</keyword>
<evidence type="ECO:0000256" key="1">
    <source>
        <dbReference type="ARBA" id="ARBA00022950"/>
    </source>
</evidence>
<sequence length="409" mass="46798">MGIFEKLKNKINGLRYAHMLNSGLPIFSQFGSDIYASDVVQSIVDCIVQEMTKLQPKHVRGEKHNQVPVKGSIQYVLDNPNELMTKSDFMSKVIWNLFLNYNAIIYPVYKVIKNKDGSKSKQYIALYPLQPRKVDFLEDTTGTLFIKMQFKNMQEFTLPYSEVIHIRYKFSFNDYLGGNENGQPDNGALIKLLEMDTNMREGILKAMKSSFSINGVVKSGSMMDRDKVQNMVNEFNEKLKNNESGILGLDGKSDYIPIAKKVQMVDADTLKFIDNRILRIFGVSMAILTGDYTKDQYEAFYQKKLEPLVIAISQAFTKTLFTDREKQLGNEIIFLPQALIFMTTTQVLEAIRILGDSGDLYENEKRIALGLEPLEELEGKRMQSLNYIDVNLAQSYQMKHNKLKDNEGV</sequence>
<keyword evidence="3" id="KW-0231">Viral genome packaging</keyword>
<organism evidence="4">
    <name type="scientific">Myoviridae sp. ctai52</name>
    <dbReference type="NCBI Taxonomy" id="2825134"/>
    <lineage>
        <taxon>Viruses</taxon>
        <taxon>Duplodnaviria</taxon>
        <taxon>Heunggongvirae</taxon>
        <taxon>Uroviricota</taxon>
        <taxon>Caudoviricetes</taxon>
    </lineage>
</organism>
<keyword evidence="2" id="KW-1162">Viral penetration into host cytoplasm</keyword>
<accession>A0A8S5VF00</accession>